<dbReference type="EMBL" id="SOFD01000041">
    <property type="protein sequence ID" value="TFB72893.1"/>
    <property type="molecule type" value="Genomic_DNA"/>
</dbReference>
<dbReference type="GO" id="GO:0006313">
    <property type="term" value="P:DNA transposition"/>
    <property type="evidence" value="ECO:0007669"/>
    <property type="project" value="InterPro"/>
</dbReference>
<organism evidence="1 3">
    <name type="scientific">Cryobacterium flavum</name>
    <dbReference type="NCBI Taxonomy" id="1424659"/>
    <lineage>
        <taxon>Bacteria</taxon>
        <taxon>Bacillati</taxon>
        <taxon>Actinomycetota</taxon>
        <taxon>Actinomycetes</taxon>
        <taxon>Micrococcales</taxon>
        <taxon>Microbacteriaceae</taxon>
        <taxon>Cryobacterium</taxon>
    </lineage>
</organism>
<evidence type="ECO:0000313" key="4">
    <source>
        <dbReference type="Proteomes" id="UP000298252"/>
    </source>
</evidence>
<dbReference type="STRING" id="1424659.SAMN05216368_11845"/>
<reference evidence="2 4" key="2">
    <citation type="submission" date="2019-03" db="EMBL/GenBank/DDBJ databases">
        <title>Genomics of glacier-inhabiting Cryobacterium strains.</title>
        <authorList>
            <person name="Liu Q."/>
            <person name="Xin Y.-H."/>
        </authorList>
    </citation>
    <scope>NUCLEOTIDE SEQUENCE [LARGE SCALE GENOMIC DNA]</scope>
    <source>
        <strain evidence="2 4">Hh8</strain>
    </source>
</reference>
<proteinExistence type="predicted"/>
<dbReference type="GO" id="GO:0003677">
    <property type="term" value="F:DNA binding"/>
    <property type="evidence" value="ECO:0007669"/>
    <property type="project" value="InterPro"/>
</dbReference>
<gene>
    <name evidence="2" type="ORF">E3O21_17460</name>
    <name evidence="1" type="ORF">SAMN05216368_11845</name>
</gene>
<name>A0A4R8UV96_9MICO</name>
<reference evidence="1 3" key="1">
    <citation type="submission" date="2016-10" db="EMBL/GenBank/DDBJ databases">
        <authorList>
            <person name="Varghese N."/>
            <person name="Submissions S."/>
        </authorList>
    </citation>
    <scope>NUCLEOTIDE SEQUENCE [LARGE SCALE GENOMIC DNA]</scope>
    <source>
        <strain evidence="1 3">CGMCC 1.11215</strain>
    </source>
</reference>
<dbReference type="AlphaFoldDB" id="A0A4R8UV96"/>
<protein>
    <submittedName>
        <fullName evidence="1">Transposase</fullName>
    </submittedName>
</protein>
<evidence type="ECO:0000313" key="1">
    <source>
        <dbReference type="EMBL" id="SDO44220.1"/>
    </source>
</evidence>
<evidence type="ECO:0000313" key="2">
    <source>
        <dbReference type="EMBL" id="TFB72893.1"/>
    </source>
</evidence>
<sequence>MGKTRREFAPGYKDEAVKLVINTGRAIATVARELGINEASPGRRVSAFKARNDTAGLIRLDKFSEHDWLVVRDNFRHRVRP</sequence>
<dbReference type="Proteomes" id="UP000199639">
    <property type="component" value="Unassembled WGS sequence"/>
</dbReference>
<evidence type="ECO:0000313" key="3">
    <source>
        <dbReference type="Proteomes" id="UP000199639"/>
    </source>
</evidence>
<keyword evidence="4" id="KW-1185">Reference proteome</keyword>
<accession>A0A4R8UV96</accession>
<dbReference type="RefSeq" id="WP_092342147.1">
    <property type="nucleotide sequence ID" value="NZ_FNIB01000018.1"/>
</dbReference>
<dbReference type="Proteomes" id="UP000298252">
    <property type="component" value="Unassembled WGS sequence"/>
</dbReference>
<dbReference type="InterPro" id="IPR002514">
    <property type="entry name" value="Transposase_8"/>
</dbReference>
<dbReference type="Pfam" id="PF01527">
    <property type="entry name" value="HTH_Tnp_1"/>
    <property type="match status" value="1"/>
</dbReference>
<dbReference type="EMBL" id="FNIB01000018">
    <property type="protein sequence ID" value="SDO44220.1"/>
    <property type="molecule type" value="Genomic_DNA"/>
</dbReference>
<dbReference type="GO" id="GO:0004803">
    <property type="term" value="F:transposase activity"/>
    <property type="evidence" value="ECO:0007669"/>
    <property type="project" value="InterPro"/>
</dbReference>